<dbReference type="RefSeq" id="WP_019226073.1">
    <property type="nucleotide sequence ID" value="NZ_CP046996.1"/>
</dbReference>
<dbReference type="AlphaFoldDB" id="A0A857DH58"/>
<organism evidence="2 3">
    <name type="scientific">Dehalobacter restrictus</name>
    <dbReference type="NCBI Taxonomy" id="55583"/>
    <lineage>
        <taxon>Bacteria</taxon>
        <taxon>Bacillati</taxon>
        <taxon>Bacillota</taxon>
        <taxon>Clostridia</taxon>
        <taxon>Eubacteriales</taxon>
        <taxon>Desulfitobacteriaceae</taxon>
        <taxon>Dehalobacter</taxon>
    </lineage>
</organism>
<dbReference type="EMBL" id="CP046996">
    <property type="protein sequence ID" value="QHA00644.1"/>
    <property type="molecule type" value="Genomic_DNA"/>
</dbReference>
<feature type="chain" id="PRO_5032654634" description="X-X-X-Leu-X-X-Gly heptad repeat-containing protein" evidence="1">
    <location>
        <begin position="25"/>
        <end position="522"/>
    </location>
</feature>
<evidence type="ECO:0008006" key="4">
    <source>
        <dbReference type="Google" id="ProtNLM"/>
    </source>
</evidence>
<feature type="signal peptide" evidence="1">
    <location>
        <begin position="1"/>
        <end position="24"/>
    </location>
</feature>
<proteinExistence type="predicted"/>
<evidence type="ECO:0000313" key="3">
    <source>
        <dbReference type="Proteomes" id="UP000430508"/>
    </source>
</evidence>
<reference evidence="2 3" key="1">
    <citation type="submission" date="2019-12" db="EMBL/GenBank/DDBJ databases">
        <title>Sequence classification of anaerobic respiratory reductive dehalogenases: First we see many, then we see few.</title>
        <authorList>
            <person name="Molenda O."/>
            <person name="Puentes Jacome L.A."/>
            <person name="Cao X."/>
            <person name="Nesbo C.L."/>
            <person name="Tang S."/>
            <person name="Morson N."/>
            <person name="Patron J."/>
            <person name="Lomheim L."/>
            <person name="Wishart D.S."/>
            <person name="Edwards E.A."/>
        </authorList>
    </citation>
    <scope>NUCLEOTIDE SEQUENCE [LARGE SCALE GENOMIC DNA]</scope>
    <source>
        <strain evidence="2 3">12DCA</strain>
    </source>
</reference>
<keyword evidence="1" id="KW-0732">Signal</keyword>
<gene>
    <name evidence="2" type="ORF">GQ588_08365</name>
</gene>
<protein>
    <recommendedName>
        <fullName evidence="4">X-X-X-Leu-X-X-Gly heptad repeat-containing protein</fullName>
    </recommendedName>
</protein>
<dbReference type="Proteomes" id="UP000430508">
    <property type="component" value="Chromosome"/>
</dbReference>
<name>A0A857DH58_9FIRM</name>
<sequence length="522" mass="56041">MKKLIACFLTVILLIPVLSLSASASDTESTASNQNMTVVKDETVYADLKTDGGISGITVVNRIDTPESGIYLDYGVYDSITNLSGSGTPVLTDGKISWQLPARDKGFYYQGKLTKGELPFTFRITYRLNGQEVKPEDIVGKEGRIEITLKIQPNAEAKVYYQENYLCQVQLPLALDENTVVSSSGASAMISGKTLTLAYMVLPQKNAQYTVVYDTEKFQMASMTMTCSYFDSSNFLNLNMDAGSITKMSRGAGQIVSGTEKLKTGLIELNKGMASIALGSDQLQQGVGTMRQGIEQYSTGASSLAAQFKQISGGTAQLSQQGQGLSAQYTSLSSGVTAMMNQLTPLLDSLPAEQRQAYLQQIGTLKVQLSQYGSGLSSYTTGVAQSAQGITEFSTGLDQFAQQGTELKSGSVSLANSSTALTSGLNQLASSAAVLPDQVQKLIDGQKQFKNGIDEASGLLETLSFGSGEETKPASFVSSKISPKSVQFVIRTPDLKAAADEKSTVTEPERLSFWERFINLFR</sequence>
<evidence type="ECO:0000313" key="2">
    <source>
        <dbReference type="EMBL" id="QHA00644.1"/>
    </source>
</evidence>
<evidence type="ECO:0000256" key="1">
    <source>
        <dbReference type="SAM" id="SignalP"/>
    </source>
</evidence>
<accession>A0A857DH58</accession>
<dbReference type="Gene3D" id="1.10.287.950">
    <property type="entry name" value="Methyl-accepting chemotaxis protein"/>
    <property type="match status" value="1"/>
</dbReference>